<dbReference type="AlphaFoldDB" id="A0A2T8HMP9"/>
<dbReference type="NCBIfam" id="NF003814">
    <property type="entry name" value="PRK05406.1-3"/>
    <property type="match status" value="1"/>
</dbReference>
<dbReference type="NCBIfam" id="NF003816">
    <property type="entry name" value="PRK05406.1-5"/>
    <property type="match status" value="1"/>
</dbReference>
<proteinExistence type="predicted"/>
<sequence>MRYTIDINCDLGETPGTQVNVLDEALLDLVSSANIACGFHAGDAMRMETTIAAAAQRGVAIGAHPGFDDKDNFGRIPQPITPKETYQLVLYQLGALSGFVHVAGAKMQHVKLHGALYNMVAQDRLLSEAIVDVIWDFDPSLKLYALAGSVTVDVAKARGLRVVQEGFADRRYQSDGTLVSRQDPLALITDRKEALEQSILMVKKQAVRSIDQQLVAREIETICIHGDGEHALSFAQDLRHHLEQENIHIIAPVL</sequence>
<evidence type="ECO:0000313" key="1">
    <source>
        <dbReference type="EMBL" id="PVH26696.1"/>
    </source>
</evidence>
<organism evidence="1 2">
    <name type="scientific">Sphingobacterium corticibacter</name>
    <dbReference type="NCBI Taxonomy" id="2171749"/>
    <lineage>
        <taxon>Bacteria</taxon>
        <taxon>Pseudomonadati</taxon>
        <taxon>Bacteroidota</taxon>
        <taxon>Sphingobacteriia</taxon>
        <taxon>Sphingobacteriales</taxon>
        <taxon>Sphingobacteriaceae</taxon>
        <taxon>Sphingobacterium</taxon>
    </lineage>
</organism>
<dbReference type="GO" id="GO:0005975">
    <property type="term" value="P:carbohydrate metabolic process"/>
    <property type="evidence" value="ECO:0007669"/>
    <property type="project" value="InterPro"/>
</dbReference>
<dbReference type="InterPro" id="IPR011330">
    <property type="entry name" value="Glyco_hydro/deAcase_b/a-brl"/>
</dbReference>
<protein>
    <submittedName>
        <fullName evidence="1">LamB/YcsF family protein</fullName>
    </submittedName>
</protein>
<dbReference type="Proteomes" id="UP000245627">
    <property type="component" value="Unassembled WGS sequence"/>
</dbReference>
<gene>
    <name evidence="1" type="ORF">DC487_03545</name>
</gene>
<accession>A0A2T8HMP9</accession>
<dbReference type="PANTHER" id="PTHR30292:SF0">
    <property type="entry name" value="5-OXOPROLINASE SUBUNIT A"/>
    <property type="match status" value="1"/>
</dbReference>
<dbReference type="SUPFAM" id="SSF88713">
    <property type="entry name" value="Glycoside hydrolase/deacetylase"/>
    <property type="match status" value="1"/>
</dbReference>
<dbReference type="InterPro" id="IPR005501">
    <property type="entry name" value="LamB/YcsF/PxpA-like"/>
</dbReference>
<reference evidence="1 2" key="1">
    <citation type="submission" date="2018-04" db="EMBL/GenBank/DDBJ databases">
        <title>Sphingobacterium cortibacter sp. nov.</title>
        <authorList>
            <person name="Li Y."/>
        </authorList>
    </citation>
    <scope>NUCLEOTIDE SEQUENCE [LARGE SCALE GENOMIC DNA]</scope>
    <source>
        <strain evidence="1 2">2c-3</strain>
    </source>
</reference>
<evidence type="ECO:0000313" key="2">
    <source>
        <dbReference type="Proteomes" id="UP000245627"/>
    </source>
</evidence>
<dbReference type="PANTHER" id="PTHR30292">
    <property type="entry name" value="UNCHARACTERIZED PROTEIN YBGL-RELATED"/>
    <property type="match status" value="1"/>
</dbReference>
<keyword evidence="2" id="KW-1185">Reference proteome</keyword>
<name>A0A2T8HMP9_9SPHI</name>
<dbReference type="CDD" id="cd10787">
    <property type="entry name" value="LamB_YcsF_like"/>
    <property type="match status" value="1"/>
</dbReference>
<dbReference type="RefSeq" id="WP_116774554.1">
    <property type="nucleotide sequence ID" value="NZ_QDKG01000001.1"/>
</dbReference>
<dbReference type="OrthoDB" id="9773478at2"/>
<comment type="caution">
    <text evidence="1">The sequence shown here is derived from an EMBL/GenBank/DDBJ whole genome shotgun (WGS) entry which is preliminary data.</text>
</comment>
<dbReference type="EMBL" id="QDKG01000001">
    <property type="protein sequence ID" value="PVH26696.1"/>
    <property type="molecule type" value="Genomic_DNA"/>
</dbReference>
<dbReference type="Gene3D" id="3.20.20.370">
    <property type="entry name" value="Glycoside hydrolase/deacetylase"/>
    <property type="match status" value="1"/>
</dbReference>
<dbReference type="Pfam" id="PF03746">
    <property type="entry name" value="LamB_YcsF"/>
    <property type="match status" value="1"/>
</dbReference>